<keyword evidence="2" id="KW-1185">Reference proteome</keyword>
<dbReference type="AlphaFoldDB" id="A0A182U8X4"/>
<evidence type="ECO:0000313" key="1">
    <source>
        <dbReference type="EnsemblMetazoa" id="AMEC016077-PA"/>
    </source>
</evidence>
<reference evidence="2" key="1">
    <citation type="submission" date="2014-01" db="EMBL/GenBank/DDBJ databases">
        <title>The Genome Sequence of Anopheles melas CM1001059_A (V2).</title>
        <authorList>
            <consortium name="The Broad Institute Genomics Platform"/>
            <person name="Neafsey D.E."/>
            <person name="Besansky N."/>
            <person name="Howell P."/>
            <person name="Walton C."/>
            <person name="Young S.K."/>
            <person name="Zeng Q."/>
            <person name="Gargeya S."/>
            <person name="Fitzgerald M."/>
            <person name="Haas B."/>
            <person name="Abouelleil A."/>
            <person name="Allen A.W."/>
            <person name="Alvarado L."/>
            <person name="Arachchi H.M."/>
            <person name="Berlin A.M."/>
            <person name="Chapman S.B."/>
            <person name="Gainer-Dewar J."/>
            <person name="Goldberg J."/>
            <person name="Griggs A."/>
            <person name="Gujja S."/>
            <person name="Hansen M."/>
            <person name="Howarth C."/>
            <person name="Imamovic A."/>
            <person name="Ireland A."/>
            <person name="Larimer J."/>
            <person name="McCowan C."/>
            <person name="Murphy C."/>
            <person name="Pearson M."/>
            <person name="Poon T.W."/>
            <person name="Priest M."/>
            <person name="Roberts A."/>
            <person name="Saif S."/>
            <person name="Shea T."/>
            <person name="Sisk P."/>
            <person name="Sykes S."/>
            <person name="Wortman J."/>
            <person name="Nusbaum C."/>
            <person name="Birren B."/>
        </authorList>
    </citation>
    <scope>NUCLEOTIDE SEQUENCE [LARGE SCALE GENOMIC DNA]</scope>
    <source>
        <strain evidence="2">CM1001059</strain>
    </source>
</reference>
<dbReference type="EnsemblMetazoa" id="AMEC016077-RA">
    <property type="protein sequence ID" value="AMEC016077-PA"/>
    <property type="gene ID" value="AMEC016077"/>
</dbReference>
<protein>
    <submittedName>
        <fullName evidence="1">Uncharacterized protein</fullName>
    </submittedName>
</protein>
<accession>A0A182U8X4</accession>
<organism evidence="1 2">
    <name type="scientific">Anopheles melas</name>
    <dbReference type="NCBI Taxonomy" id="34690"/>
    <lineage>
        <taxon>Eukaryota</taxon>
        <taxon>Metazoa</taxon>
        <taxon>Ecdysozoa</taxon>
        <taxon>Arthropoda</taxon>
        <taxon>Hexapoda</taxon>
        <taxon>Insecta</taxon>
        <taxon>Pterygota</taxon>
        <taxon>Neoptera</taxon>
        <taxon>Endopterygota</taxon>
        <taxon>Diptera</taxon>
        <taxon>Nematocera</taxon>
        <taxon>Culicoidea</taxon>
        <taxon>Culicidae</taxon>
        <taxon>Anophelinae</taxon>
        <taxon>Anopheles</taxon>
    </lineage>
</organism>
<proteinExistence type="predicted"/>
<sequence>MTALPDTAKSYSISSWKRGALGAETFAPAIIPSPVLFIEPSPPLPAPPCPLPPIRPNSALWAEDASLLHDMRPRRTLPAVRQIVIDDTLRLRGSTLCAVGVRNLVTHRALHQRGRALLHLGLQFRLRRRHYRRLAPSVQIAVNALRRHWQHRLQTLAHHARLLRPPRPAKLHHIEAETTLPAIGPLTGFAVFASCPAPARSVTTTVPFLPTVPTVAGAVFFIVQVHHDILQPEQLVVRQMHVRLTDQLVLPARFALQMRMAEQRVHVLRQHVPEHLGEEGIAKLLRHLRIILDLRNL</sequence>
<dbReference type="Proteomes" id="UP000075902">
    <property type="component" value="Unassembled WGS sequence"/>
</dbReference>
<evidence type="ECO:0000313" key="2">
    <source>
        <dbReference type="Proteomes" id="UP000075902"/>
    </source>
</evidence>
<dbReference type="VEuPathDB" id="VectorBase:AMEC016077"/>
<reference evidence="1" key="2">
    <citation type="submission" date="2020-05" db="UniProtKB">
        <authorList>
            <consortium name="EnsemblMetazoa"/>
        </authorList>
    </citation>
    <scope>IDENTIFICATION</scope>
    <source>
        <strain evidence="1">CM1001059</strain>
    </source>
</reference>
<name>A0A182U8X4_9DIPT</name>